<proteinExistence type="predicted"/>
<sequence length="223" mass="25212">MARLKSFFGSDLKTGSIIIGYVSLFANLLYLILDIEAVLVFVLEQSNEKRELFGSFINELNASSVAFPIILFALVASLYGVIASLLLICGVCTANRKRVLWWLIYQPIAILTLLFYVALHVYFFIVIIEYYLQLKALDPEVSVEEPEIKVVKEEELQLIETQKVKTTDETDKSEDKLAEEENTKETSTKEEGKTSKIRCPELPKCPSLKCPSWGNCVGPDNFE</sequence>
<feature type="transmembrane region" description="Helical" evidence="2">
    <location>
        <begin position="63"/>
        <end position="88"/>
    </location>
</feature>
<keyword evidence="2" id="KW-1133">Transmembrane helix</keyword>
<keyword evidence="4" id="KW-1185">Reference proteome</keyword>
<dbReference type="EMBL" id="CVRI01000001">
    <property type="protein sequence ID" value="CRK86202.1"/>
    <property type="molecule type" value="Genomic_DNA"/>
</dbReference>
<name>A0A1J1HF56_9DIPT</name>
<feature type="region of interest" description="Disordered" evidence="1">
    <location>
        <begin position="163"/>
        <end position="205"/>
    </location>
</feature>
<evidence type="ECO:0000256" key="2">
    <source>
        <dbReference type="SAM" id="Phobius"/>
    </source>
</evidence>
<feature type="transmembrane region" description="Helical" evidence="2">
    <location>
        <begin position="21"/>
        <end position="43"/>
    </location>
</feature>
<dbReference type="AlphaFoldDB" id="A0A1J1HF56"/>
<keyword evidence="2" id="KW-0472">Membrane</keyword>
<evidence type="ECO:0000313" key="4">
    <source>
        <dbReference type="Proteomes" id="UP000183832"/>
    </source>
</evidence>
<reference evidence="3 4" key="1">
    <citation type="submission" date="2015-04" db="EMBL/GenBank/DDBJ databases">
        <authorList>
            <person name="Syromyatnikov M.Y."/>
            <person name="Popov V.N."/>
        </authorList>
    </citation>
    <scope>NUCLEOTIDE SEQUENCE [LARGE SCALE GENOMIC DNA]</scope>
</reference>
<dbReference type="PANTHER" id="PTHR36694:SF11">
    <property type="entry name" value="LP21121P-RELATED"/>
    <property type="match status" value="1"/>
</dbReference>
<dbReference type="Proteomes" id="UP000183832">
    <property type="component" value="Unassembled WGS sequence"/>
</dbReference>
<gene>
    <name evidence="3" type="ORF">CLUMA_CG000429</name>
</gene>
<evidence type="ECO:0000313" key="3">
    <source>
        <dbReference type="EMBL" id="CRK86202.1"/>
    </source>
</evidence>
<accession>A0A1J1HF56</accession>
<dbReference type="PANTHER" id="PTHR36694">
    <property type="entry name" value="PASIFLORA 1, ISOFORM A-RELATED"/>
    <property type="match status" value="1"/>
</dbReference>
<protein>
    <submittedName>
        <fullName evidence="3">CLUMA_CG000429, isoform A</fullName>
    </submittedName>
</protein>
<feature type="transmembrane region" description="Helical" evidence="2">
    <location>
        <begin position="100"/>
        <end position="125"/>
    </location>
</feature>
<keyword evidence="2" id="KW-0812">Transmembrane</keyword>
<organism evidence="3 4">
    <name type="scientific">Clunio marinus</name>
    <dbReference type="NCBI Taxonomy" id="568069"/>
    <lineage>
        <taxon>Eukaryota</taxon>
        <taxon>Metazoa</taxon>
        <taxon>Ecdysozoa</taxon>
        <taxon>Arthropoda</taxon>
        <taxon>Hexapoda</taxon>
        <taxon>Insecta</taxon>
        <taxon>Pterygota</taxon>
        <taxon>Neoptera</taxon>
        <taxon>Endopterygota</taxon>
        <taxon>Diptera</taxon>
        <taxon>Nematocera</taxon>
        <taxon>Chironomoidea</taxon>
        <taxon>Chironomidae</taxon>
        <taxon>Clunio</taxon>
    </lineage>
</organism>
<dbReference type="OrthoDB" id="7787212at2759"/>
<feature type="compositionally biased region" description="Basic and acidic residues" evidence="1">
    <location>
        <begin position="163"/>
        <end position="201"/>
    </location>
</feature>
<evidence type="ECO:0000256" key="1">
    <source>
        <dbReference type="SAM" id="MobiDB-lite"/>
    </source>
</evidence>